<gene>
    <name evidence="1" type="ORF">T458_26880</name>
</gene>
<proteinExistence type="predicted"/>
<name>V6M0L8_9BACL</name>
<evidence type="ECO:0000313" key="1">
    <source>
        <dbReference type="EMBL" id="EST51927.1"/>
    </source>
</evidence>
<dbReference type="OrthoDB" id="2734776at2"/>
<evidence type="ECO:0000313" key="2">
    <source>
        <dbReference type="Proteomes" id="UP000017973"/>
    </source>
</evidence>
<dbReference type="EMBL" id="AYJU01000018">
    <property type="protein sequence ID" value="EST51927.1"/>
    <property type="molecule type" value="Genomic_DNA"/>
</dbReference>
<dbReference type="HOGENOM" id="CLU_2567155_0_0_9"/>
<dbReference type="AlphaFoldDB" id="V6M0L8"/>
<dbReference type="Proteomes" id="UP000017973">
    <property type="component" value="Unassembled WGS sequence"/>
</dbReference>
<dbReference type="STRING" id="1408254.T458_26880"/>
<keyword evidence="2" id="KW-1185">Reference proteome</keyword>
<protein>
    <submittedName>
        <fullName evidence="1">Uncharacterized protein</fullName>
    </submittedName>
</protein>
<sequence>MNKEIFFAMPSEKRVEVVNKMLQNASLKEVADKIGIAYSTFLKEMTVGDHVYIQRDNRYYKFIREDIVNPQFDSSESYCNC</sequence>
<comment type="caution">
    <text evidence="1">The sequence shown here is derived from an EMBL/GenBank/DDBJ whole genome shotgun (WGS) entry which is preliminary data.</text>
</comment>
<dbReference type="eggNOG" id="ENOG50312J3">
    <property type="taxonomic scope" value="Bacteria"/>
</dbReference>
<organism evidence="1 2">
    <name type="scientific">Brevibacillus panacihumi W25</name>
    <dbReference type="NCBI Taxonomy" id="1408254"/>
    <lineage>
        <taxon>Bacteria</taxon>
        <taxon>Bacillati</taxon>
        <taxon>Bacillota</taxon>
        <taxon>Bacilli</taxon>
        <taxon>Bacillales</taxon>
        <taxon>Paenibacillaceae</taxon>
        <taxon>Brevibacillus</taxon>
    </lineage>
</organism>
<dbReference type="PATRIC" id="fig|1408254.3.peg.5217"/>
<accession>V6M0L8</accession>
<reference evidence="1 2" key="1">
    <citation type="journal article" date="2014" name="Genome Announc.">
        <title>Draft Genome Sequence of Brevibacillus panacihumi Strain W25, a Halotolerant Hydrocarbon-Degrading Bacterium.</title>
        <authorList>
            <person name="Wang X."/>
            <person name="Jin D."/>
            <person name="Zhou L."/>
            <person name="Wu L."/>
            <person name="An W."/>
            <person name="Chen Y."/>
            <person name="Zhao L."/>
        </authorList>
    </citation>
    <scope>NUCLEOTIDE SEQUENCE [LARGE SCALE GENOMIC DNA]</scope>
    <source>
        <strain evidence="1 2">W25</strain>
    </source>
</reference>
<dbReference type="RefSeq" id="WP_023559104.1">
    <property type="nucleotide sequence ID" value="NZ_KI629786.1"/>
</dbReference>